<dbReference type="Pfam" id="PF00069">
    <property type="entry name" value="Pkinase"/>
    <property type="match status" value="1"/>
</dbReference>
<dbReference type="PROSITE" id="PS50011">
    <property type="entry name" value="PROTEIN_KINASE_DOM"/>
    <property type="match status" value="1"/>
</dbReference>
<organism evidence="3 4">
    <name type="scientific">Taeniopygia guttata</name>
    <name type="common">Zebra finch</name>
    <name type="synonym">Poephila guttata</name>
    <dbReference type="NCBI Taxonomy" id="59729"/>
    <lineage>
        <taxon>Eukaryota</taxon>
        <taxon>Metazoa</taxon>
        <taxon>Chordata</taxon>
        <taxon>Craniata</taxon>
        <taxon>Vertebrata</taxon>
        <taxon>Euteleostomi</taxon>
        <taxon>Archelosauria</taxon>
        <taxon>Archosauria</taxon>
        <taxon>Dinosauria</taxon>
        <taxon>Saurischia</taxon>
        <taxon>Theropoda</taxon>
        <taxon>Coelurosauria</taxon>
        <taxon>Aves</taxon>
        <taxon>Neognathae</taxon>
        <taxon>Neoaves</taxon>
        <taxon>Telluraves</taxon>
        <taxon>Australaves</taxon>
        <taxon>Passeriformes</taxon>
        <taxon>Passeroidea</taxon>
        <taxon>Estrildidae</taxon>
        <taxon>Estrildinae</taxon>
        <taxon>Taeniopygia</taxon>
    </lineage>
</organism>
<dbReference type="InterPro" id="IPR050235">
    <property type="entry name" value="CK1_Ser-Thr_kinase"/>
</dbReference>
<feature type="region of interest" description="Disordered" evidence="1">
    <location>
        <begin position="1"/>
        <end position="66"/>
    </location>
</feature>
<reference evidence="3" key="2">
    <citation type="submission" date="2025-08" db="UniProtKB">
        <authorList>
            <consortium name="Ensembl"/>
        </authorList>
    </citation>
    <scope>IDENTIFICATION</scope>
</reference>
<dbReference type="InParanoid" id="A0A674HVU8"/>
<evidence type="ECO:0000313" key="3">
    <source>
        <dbReference type="Ensembl" id="ENSTGUP00000038679.1"/>
    </source>
</evidence>
<dbReference type="SUPFAM" id="SSF56112">
    <property type="entry name" value="Protein kinase-like (PK-like)"/>
    <property type="match status" value="1"/>
</dbReference>
<dbReference type="InterPro" id="IPR011009">
    <property type="entry name" value="Kinase-like_dom_sf"/>
</dbReference>
<dbReference type="PANTHER" id="PTHR11909">
    <property type="entry name" value="CASEIN KINASE-RELATED"/>
    <property type="match status" value="1"/>
</dbReference>
<feature type="region of interest" description="Disordered" evidence="1">
    <location>
        <begin position="107"/>
        <end position="142"/>
    </location>
</feature>
<dbReference type="GeneTree" id="ENSGT00940000158111"/>
<dbReference type="GO" id="GO:0005524">
    <property type="term" value="F:ATP binding"/>
    <property type="evidence" value="ECO:0007669"/>
    <property type="project" value="InterPro"/>
</dbReference>
<protein>
    <submittedName>
        <fullName evidence="3">VRK serine/threonine kinase 3</fullName>
    </submittedName>
</protein>
<gene>
    <name evidence="3" type="primary">VRK3</name>
</gene>
<keyword evidence="4" id="KW-1185">Reference proteome</keyword>
<reference evidence="3" key="3">
    <citation type="submission" date="2025-09" db="UniProtKB">
        <authorList>
            <consortium name="Ensembl"/>
        </authorList>
    </citation>
    <scope>IDENTIFICATION</scope>
</reference>
<accession>A0A674HVU8</accession>
<dbReference type="Gene3D" id="1.10.510.10">
    <property type="entry name" value="Transferase(Phosphotransferase) domain 1"/>
    <property type="match status" value="1"/>
</dbReference>
<evidence type="ECO:0000259" key="2">
    <source>
        <dbReference type="PROSITE" id="PS50011"/>
    </source>
</evidence>
<feature type="region of interest" description="Disordered" evidence="1">
    <location>
        <begin position="200"/>
        <end position="257"/>
    </location>
</feature>
<feature type="compositionally biased region" description="Low complexity" evidence="1">
    <location>
        <begin position="218"/>
        <end position="236"/>
    </location>
</feature>
<feature type="domain" description="Protein kinase" evidence="2">
    <location>
        <begin position="265"/>
        <end position="566"/>
    </location>
</feature>
<dbReference type="SMART" id="SM00220">
    <property type="entry name" value="S_TKc"/>
    <property type="match status" value="1"/>
</dbReference>
<name>A0A674HVU8_TAEGU</name>
<proteinExistence type="predicted"/>
<evidence type="ECO:0000313" key="4">
    <source>
        <dbReference type="Proteomes" id="UP000007754"/>
    </source>
</evidence>
<evidence type="ECO:0000256" key="1">
    <source>
        <dbReference type="SAM" id="MobiDB-lite"/>
    </source>
</evidence>
<reference evidence="3 4" key="1">
    <citation type="journal article" date="2010" name="Nature">
        <title>The genome of a songbird.</title>
        <authorList>
            <person name="Warren W.C."/>
            <person name="Clayton D.F."/>
            <person name="Ellegren H."/>
            <person name="Arnold A.P."/>
            <person name="Hillier L.W."/>
            <person name="Kunstner A."/>
            <person name="Searle S."/>
            <person name="White S."/>
            <person name="Vilella A.J."/>
            <person name="Fairley S."/>
            <person name="Heger A."/>
            <person name="Kong L."/>
            <person name="Ponting C.P."/>
            <person name="Jarvis E.D."/>
            <person name="Mello C.V."/>
            <person name="Minx P."/>
            <person name="Lovell P."/>
            <person name="Velho T.A."/>
            <person name="Ferris M."/>
            <person name="Balakrishnan C.N."/>
            <person name="Sinha S."/>
            <person name="Blatti C."/>
            <person name="London S.E."/>
            <person name="Li Y."/>
            <person name="Lin Y.C."/>
            <person name="George J."/>
            <person name="Sweedler J."/>
            <person name="Southey B."/>
            <person name="Gunaratne P."/>
            <person name="Watson M."/>
            <person name="Nam K."/>
            <person name="Backstrom N."/>
            <person name="Smeds L."/>
            <person name="Nabholz B."/>
            <person name="Itoh Y."/>
            <person name="Whitney O."/>
            <person name="Pfenning A.R."/>
            <person name="Howard J."/>
            <person name="Volker M."/>
            <person name="Skinner B.M."/>
            <person name="Griffin D.K."/>
            <person name="Ye L."/>
            <person name="McLaren W.M."/>
            <person name="Flicek P."/>
            <person name="Quesada V."/>
            <person name="Velasco G."/>
            <person name="Lopez-Otin C."/>
            <person name="Puente X.S."/>
            <person name="Olender T."/>
            <person name="Lancet D."/>
            <person name="Smit A.F."/>
            <person name="Hubley R."/>
            <person name="Konkel M.K."/>
            <person name="Walker J.A."/>
            <person name="Batzer M.A."/>
            <person name="Gu W."/>
            <person name="Pollock D.D."/>
            <person name="Chen L."/>
            <person name="Cheng Z."/>
            <person name="Eichler E.E."/>
            <person name="Stapley J."/>
            <person name="Slate J."/>
            <person name="Ekblom R."/>
            <person name="Birkhead T."/>
            <person name="Burke T."/>
            <person name="Burt D."/>
            <person name="Scharff C."/>
            <person name="Adam I."/>
            <person name="Richard H."/>
            <person name="Sultan M."/>
            <person name="Soldatov A."/>
            <person name="Lehrach H."/>
            <person name="Edwards S.V."/>
            <person name="Yang S.P."/>
            <person name="Li X."/>
            <person name="Graves T."/>
            <person name="Fulton L."/>
            <person name="Nelson J."/>
            <person name="Chinwalla A."/>
            <person name="Hou S."/>
            <person name="Mardis E.R."/>
            <person name="Wilson R.K."/>
        </authorList>
    </citation>
    <scope>NUCLEOTIDE SEQUENCE [LARGE SCALE GENOMIC DNA]</scope>
</reference>
<dbReference type="InterPro" id="IPR000719">
    <property type="entry name" value="Prot_kinase_dom"/>
</dbReference>
<dbReference type="Ensembl" id="ENSTGUT00000032313.1">
    <property type="protein sequence ID" value="ENSTGUP00000038679.1"/>
    <property type="gene ID" value="ENSTGUG00000003328.2"/>
</dbReference>
<dbReference type="AlphaFoldDB" id="A0A674HVU8"/>
<dbReference type="Proteomes" id="UP000007754">
    <property type="component" value="Chromosome 14"/>
</dbReference>
<dbReference type="GO" id="GO:0004672">
    <property type="term" value="F:protein kinase activity"/>
    <property type="evidence" value="ECO:0007669"/>
    <property type="project" value="InterPro"/>
</dbReference>
<sequence length="649" mass="69878">SNVTRSQKAALGAQPEGISRLRRPTSGRADHPCPCPAGPREPTGRAAGPPVPAHIPGVPQIPDTPSQPPYPFRPRCPLRLPVPAGARCGPEGACAVAVAAGGPGLLRRGHVGQEGPRAARAGGRDTDTDADPGAAAGRAERRLPKVLGAAGAGRWKRGGGRVLTLSVSRRPCRFCPQCGLAVEPAFRFCPACGGRLPAPPEEHTEPAARAPSPPPAASPASPAASASPRAAAARPGPRSPRKPRPGPAAPLPADTVLTDQGGRRWRLVRLLEQGGCGLVYEAQSASGTCPQKQSYSLKLDAKDGRIYNEQNFFQRAAKASTVEKWKKWHSVPLLGIPNCVGFGLHADSYRFLVFSDLGRSLQSVLSDGLHLLREKAAFQIAIRVLDCLEYIHENEYAHGDITAENIYLNPADLTQVTLAGYGFAFRYCPGGKHVAWREGSRTPHEGTVEFISLDSHKGTGPSRRSDLESLGYCLLKWLCGILPWSDELDKVKAVMEQKERYRKDVRCLLQLCFRQRSIPGMGLLLVAVQLGDGRLTVPEARTFSVLVCWSRIASRGDDDQALHELRGRLGTNSLLSVQKNEGCFPLSAFMNLAEGTAVLVGLEMKYLGLEDTFPSHIVAQRSCDYPMSEKCSSGGRRWASRSLPTQTSW</sequence>